<accession>A0A1H4DBK3</accession>
<dbReference type="GeneID" id="40449612"/>
<evidence type="ECO:0000313" key="1">
    <source>
        <dbReference type="EMBL" id="SEA70104.1"/>
    </source>
</evidence>
<proteinExistence type="predicted"/>
<organism evidence="1 2">
    <name type="scientific">Acidovorax soli</name>
    <dbReference type="NCBI Taxonomy" id="592050"/>
    <lineage>
        <taxon>Bacteria</taxon>
        <taxon>Pseudomonadati</taxon>
        <taxon>Pseudomonadota</taxon>
        <taxon>Betaproteobacteria</taxon>
        <taxon>Burkholderiales</taxon>
        <taxon>Comamonadaceae</taxon>
        <taxon>Acidovorax</taxon>
    </lineage>
</organism>
<evidence type="ECO:0000313" key="2">
    <source>
        <dbReference type="Proteomes" id="UP000199002"/>
    </source>
</evidence>
<gene>
    <name evidence="1" type="ORF">SAMN05421875_1242</name>
</gene>
<protein>
    <submittedName>
        <fullName evidence="1">Uncharacterized protein</fullName>
    </submittedName>
</protein>
<dbReference type="AlphaFoldDB" id="A0A1H4DBK3"/>
<dbReference type="EMBL" id="FNQJ01000024">
    <property type="protein sequence ID" value="SEA70104.1"/>
    <property type="molecule type" value="Genomic_DNA"/>
</dbReference>
<keyword evidence="2" id="KW-1185">Reference proteome</keyword>
<dbReference type="RefSeq" id="WP_139285386.1">
    <property type="nucleotide sequence ID" value="NZ_FNQJ01000024.1"/>
</dbReference>
<sequence length="269" mass="29878">MVNENALAFQSTRNGELIVILEQKVSHQLTAVIDEEGVEVGGGLADLRFGEMSSMAAALKNILASERLCEPELLLIESAARSKPGGTILQLRLFCYAEEGAFDKSKAIRLIGATLQKMLGYSAQNDQNYLDENQLSDCERESVRTVAQDALRTLANRKIKAPIHVDFCGINIDLKGKFAPRANLACYEPKQISLYGRMLGFDVGKKVLLMQVERRVMDVHYLEDELPLVQVAELAQVGSEVHVRARQTLDHLGREVLCFSCFAEPRLVD</sequence>
<dbReference type="Proteomes" id="UP000199002">
    <property type="component" value="Unassembled WGS sequence"/>
</dbReference>
<name>A0A1H4DBK3_9BURK</name>
<reference evidence="2" key="1">
    <citation type="submission" date="2016-10" db="EMBL/GenBank/DDBJ databases">
        <authorList>
            <person name="Varghese N."/>
            <person name="Submissions S."/>
        </authorList>
    </citation>
    <scope>NUCLEOTIDE SEQUENCE [LARGE SCALE GENOMIC DNA]</scope>
    <source>
        <strain evidence="2">DSM 25157</strain>
    </source>
</reference>